<proteinExistence type="inferred from homology"/>
<dbReference type="InterPro" id="IPR008978">
    <property type="entry name" value="HSP20-like_chaperone"/>
</dbReference>
<dbReference type="eggNOG" id="arCOG01835">
    <property type="taxonomic scope" value="Archaea"/>
</dbReference>
<gene>
    <name evidence="4" type="ORF">HLRTI_002139</name>
</gene>
<dbReference type="EMBL" id="AFNT02000024">
    <property type="protein sequence ID" value="ERJ05868.1"/>
    <property type="molecule type" value="Genomic_DNA"/>
</dbReference>
<dbReference type="Gene3D" id="2.60.40.790">
    <property type="match status" value="1"/>
</dbReference>
<evidence type="ECO:0000259" key="3">
    <source>
        <dbReference type="PROSITE" id="PS01031"/>
    </source>
</evidence>
<evidence type="ECO:0000313" key="4">
    <source>
        <dbReference type="EMBL" id="ERJ05868.1"/>
    </source>
</evidence>
<keyword evidence="4" id="KW-0346">Stress response</keyword>
<sequence length="136" mass="14579">MCLVGTTVFLDLPPKGEGMSALRDALSDLPSAVFADLLESESAYLLVIDLPGATADTVEAHTEGHRLSIEARRAKDVPTDFEYVSEERSLFLDVDLPLPPDVKADGISGTVDHGVLEITLPKTSETETESIPIEDA</sequence>
<dbReference type="Pfam" id="PF00011">
    <property type="entry name" value="HSP20"/>
    <property type="match status" value="1"/>
</dbReference>
<dbReference type="Proteomes" id="UP000003861">
    <property type="component" value="Unassembled WGS sequence"/>
</dbReference>
<name>U2E0I4_9EURY</name>
<evidence type="ECO:0000256" key="1">
    <source>
        <dbReference type="PROSITE-ProRule" id="PRU00285"/>
    </source>
</evidence>
<dbReference type="SUPFAM" id="SSF49764">
    <property type="entry name" value="HSP20-like chaperones"/>
    <property type="match status" value="1"/>
</dbReference>
<feature type="domain" description="SHSP" evidence="3">
    <location>
        <begin position="24"/>
        <end position="136"/>
    </location>
</feature>
<comment type="caution">
    <text evidence="4">The sequence shown here is derived from an EMBL/GenBank/DDBJ whole genome shotgun (WGS) entry which is preliminary data.</text>
</comment>
<reference evidence="4 5" key="1">
    <citation type="journal article" date="2011" name="J. Bacteriol.">
        <title>Genome sequence of Halorhabdus tiamatea, the first archaeon isolated from a deep-sea anoxic brine lake.</title>
        <authorList>
            <person name="Antunes A."/>
            <person name="Alam I."/>
            <person name="Bajic V.B."/>
            <person name="Stingl U."/>
        </authorList>
    </citation>
    <scope>NUCLEOTIDE SEQUENCE [LARGE SCALE GENOMIC DNA]</scope>
    <source>
        <strain evidence="4 5">SARL4B</strain>
    </source>
</reference>
<dbReference type="InterPro" id="IPR002068">
    <property type="entry name" value="A-crystallin/Hsp20_dom"/>
</dbReference>
<evidence type="ECO:0000313" key="5">
    <source>
        <dbReference type="Proteomes" id="UP000003861"/>
    </source>
</evidence>
<accession>U2E0I4</accession>
<evidence type="ECO:0000256" key="2">
    <source>
        <dbReference type="RuleBase" id="RU003616"/>
    </source>
</evidence>
<reference evidence="4 5" key="2">
    <citation type="journal article" date="2013" name="PLoS ONE">
        <title>INDIGO - INtegrated Data Warehouse of MIcrobial GenOmes with Examples from the Red Sea Extremophiles.</title>
        <authorList>
            <person name="Alam I."/>
            <person name="Antunes A."/>
            <person name="Kamau A.A."/>
            <person name="Ba Alawi W."/>
            <person name="Kalkatawi M."/>
            <person name="Stingl U."/>
            <person name="Bajic V.B."/>
        </authorList>
    </citation>
    <scope>NUCLEOTIDE SEQUENCE [LARGE SCALE GENOMIC DNA]</scope>
    <source>
        <strain evidence="4 5">SARL4B</strain>
    </source>
</reference>
<dbReference type="PROSITE" id="PS01031">
    <property type="entry name" value="SHSP"/>
    <property type="match status" value="1"/>
</dbReference>
<dbReference type="AlphaFoldDB" id="U2E0I4"/>
<dbReference type="STRING" id="1033806.HTIA_2344"/>
<dbReference type="CDD" id="cd06464">
    <property type="entry name" value="ACD_sHsps-like"/>
    <property type="match status" value="1"/>
</dbReference>
<protein>
    <submittedName>
        <fullName evidence="4">Heat shock protein Hsp20</fullName>
    </submittedName>
</protein>
<comment type="similarity">
    <text evidence="1 2">Belongs to the small heat shock protein (HSP20) family.</text>
</comment>
<organism evidence="4 5">
    <name type="scientific">Halorhabdus tiamatea SARL4B</name>
    <dbReference type="NCBI Taxonomy" id="1033806"/>
    <lineage>
        <taxon>Archaea</taxon>
        <taxon>Methanobacteriati</taxon>
        <taxon>Methanobacteriota</taxon>
        <taxon>Stenosarchaea group</taxon>
        <taxon>Halobacteria</taxon>
        <taxon>Halobacteriales</taxon>
        <taxon>Haloarculaceae</taxon>
        <taxon>Halorhabdus</taxon>
    </lineage>
</organism>